<feature type="transmembrane region" description="Helical" evidence="7">
    <location>
        <begin position="290"/>
        <end position="315"/>
    </location>
</feature>
<evidence type="ECO:0000313" key="10">
    <source>
        <dbReference type="Proteomes" id="UP000604475"/>
    </source>
</evidence>
<feature type="transmembrane region" description="Helical" evidence="7">
    <location>
        <begin position="74"/>
        <end position="91"/>
    </location>
</feature>
<sequence>MTELSERPVGRPTRAAARSPEAGTRSRMSPGRARLELLVVGFAALMVSMSQGLLVPVLPILPAELNTSHTNAEWLLTSTLLVAAVAVPLLGRLGDMFGKRLMLLVALAALAVGSLICALTDNVGLMITGRALQGVSTAAIPLGISLLMSLLPRERVGSAIALISAMLGVGAALSLPLAGVIGEHADFHVLFWITCVGGVVAFAGMLALVPEGPGRGGGRVDLVGTALLSAGLVALLLPLAETANWGWGSARVLGLLALAVVLLTTLVVVERRIREPLVDIATLRRRPLVLTNLASLLFGFALFASMIGTASYVQAPEATGYGFGSSMIVGGLALLPSGLCMLVLAPVSARLVTILGAGRTLALGAVIVAAGWGMRIVFTGSLWQIILGTTIVGVGTGVGYAAMPSLINAFTPPTEIAAANGMNTLFRAIGSSLASAIGGSILVAQTMSVGSAELPSLTGYRELFALCAGAGIAAAVAALAIPRGRRSAPEATA</sequence>
<dbReference type="InterPro" id="IPR036259">
    <property type="entry name" value="MFS_trans_sf"/>
</dbReference>
<evidence type="ECO:0000256" key="2">
    <source>
        <dbReference type="ARBA" id="ARBA00022448"/>
    </source>
</evidence>
<feature type="domain" description="Major facilitator superfamily (MFS) profile" evidence="8">
    <location>
        <begin position="36"/>
        <end position="486"/>
    </location>
</feature>
<dbReference type="AlphaFoldDB" id="A0A937R921"/>
<dbReference type="Pfam" id="PF07690">
    <property type="entry name" value="MFS_1"/>
    <property type="match status" value="1"/>
</dbReference>
<evidence type="ECO:0000256" key="3">
    <source>
        <dbReference type="ARBA" id="ARBA00022692"/>
    </source>
</evidence>
<evidence type="ECO:0000256" key="5">
    <source>
        <dbReference type="ARBA" id="ARBA00023136"/>
    </source>
</evidence>
<feature type="transmembrane region" description="Helical" evidence="7">
    <location>
        <begin position="351"/>
        <end position="370"/>
    </location>
</feature>
<dbReference type="SUPFAM" id="SSF103473">
    <property type="entry name" value="MFS general substrate transporter"/>
    <property type="match status" value="1"/>
</dbReference>
<keyword evidence="3 7" id="KW-0812">Transmembrane</keyword>
<keyword evidence="2" id="KW-0813">Transport</keyword>
<feature type="transmembrane region" description="Helical" evidence="7">
    <location>
        <begin position="131"/>
        <end position="151"/>
    </location>
</feature>
<dbReference type="InterPro" id="IPR011701">
    <property type="entry name" value="MFS"/>
</dbReference>
<evidence type="ECO:0000256" key="6">
    <source>
        <dbReference type="SAM" id="MobiDB-lite"/>
    </source>
</evidence>
<feature type="transmembrane region" description="Helical" evidence="7">
    <location>
        <begin position="463"/>
        <end position="481"/>
    </location>
</feature>
<protein>
    <submittedName>
        <fullName evidence="9">MFS transporter</fullName>
    </submittedName>
</protein>
<feature type="transmembrane region" description="Helical" evidence="7">
    <location>
        <begin position="424"/>
        <end position="443"/>
    </location>
</feature>
<feature type="transmembrane region" description="Helical" evidence="7">
    <location>
        <begin position="321"/>
        <end position="344"/>
    </location>
</feature>
<dbReference type="CDD" id="cd17504">
    <property type="entry name" value="MFS_MMR_MDR_like"/>
    <property type="match status" value="1"/>
</dbReference>
<dbReference type="EMBL" id="JAEACQ010000165">
    <property type="protein sequence ID" value="MBL7627918.1"/>
    <property type="molecule type" value="Genomic_DNA"/>
</dbReference>
<keyword evidence="4 7" id="KW-1133">Transmembrane helix</keyword>
<organism evidence="9 10">
    <name type="scientific">Frankia nepalensis</name>
    <dbReference type="NCBI Taxonomy" id="1836974"/>
    <lineage>
        <taxon>Bacteria</taxon>
        <taxon>Bacillati</taxon>
        <taxon>Actinomycetota</taxon>
        <taxon>Actinomycetes</taxon>
        <taxon>Frankiales</taxon>
        <taxon>Frankiaceae</taxon>
        <taxon>Frankia</taxon>
    </lineage>
</organism>
<feature type="transmembrane region" description="Helical" evidence="7">
    <location>
        <begin position="158"/>
        <end position="181"/>
    </location>
</feature>
<dbReference type="PANTHER" id="PTHR42718:SF9">
    <property type="entry name" value="MAJOR FACILITATOR SUPERFAMILY MULTIDRUG TRANSPORTER MFSC"/>
    <property type="match status" value="1"/>
</dbReference>
<comment type="subcellular location">
    <subcellularLocation>
        <location evidence="1">Cell membrane</location>
        <topology evidence="1">Multi-pass membrane protein</topology>
    </subcellularLocation>
</comment>
<evidence type="ECO:0000256" key="7">
    <source>
        <dbReference type="SAM" id="Phobius"/>
    </source>
</evidence>
<evidence type="ECO:0000256" key="4">
    <source>
        <dbReference type="ARBA" id="ARBA00022989"/>
    </source>
</evidence>
<feature type="region of interest" description="Disordered" evidence="6">
    <location>
        <begin position="1"/>
        <end position="28"/>
    </location>
</feature>
<dbReference type="GO" id="GO:0005886">
    <property type="term" value="C:plasma membrane"/>
    <property type="evidence" value="ECO:0007669"/>
    <property type="project" value="UniProtKB-SubCell"/>
</dbReference>
<dbReference type="PANTHER" id="PTHR42718">
    <property type="entry name" value="MAJOR FACILITATOR SUPERFAMILY MULTIDRUG TRANSPORTER MFSC"/>
    <property type="match status" value="1"/>
</dbReference>
<reference evidence="9" key="1">
    <citation type="submission" date="2020-12" db="EMBL/GenBank/DDBJ databases">
        <title>Genomic characterization of non-nitrogen-fixing Frankia strains.</title>
        <authorList>
            <person name="Carlos-Shanley C."/>
            <person name="Guerra T."/>
            <person name="Hahn D."/>
        </authorList>
    </citation>
    <scope>NUCLEOTIDE SEQUENCE</scope>
    <source>
        <strain evidence="9">CN6</strain>
    </source>
</reference>
<evidence type="ECO:0000256" key="1">
    <source>
        <dbReference type="ARBA" id="ARBA00004651"/>
    </source>
</evidence>
<dbReference type="Proteomes" id="UP000604475">
    <property type="component" value="Unassembled WGS sequence"/>
</dbReference>
<dbReference type="InterPro" id="IPR001958">
    <property type="entry name" value="Tet-R_TetA/multi-R_MdtG-like"/>
</dbReference>
<keyword evidence="5 7" id="KW-0472">Membrane</keyword>
<keyword evidence="10" id="KW-1185">Reference proteome</keyword>
<accession>A0A937R921</accession>
<gene>
    <name evidence="9" type="ORF">I7412_12175</name>
</gene>
<dbReference type="Gene3D" id="1.20.1250.20">
    <property type="entry name" value="MFS general substrate transporter like domains"/>
    <property type="match status" value="2"/>
</dbReference>
<dbReference type="RefSeq" id="WP_203000289.1">
    <property type="nucleotide sequence ID" value="NZ_JADWYU010000133.1"/>
</dbReference>
<feature type="transmembrane region" description="Helical" evidence="7">
    <location>
        <begin position="103"/>
        <end position="125"/>
    </location>
</feature>
<feature type="transmembrane region" description="Helical" evidence="7">
    <location>
        <begin position="35"/>
        <end position="54"/>
    </location>
</feature>
<evidence type="ECO:0000313" key="9">
    <source>
        <dbReference type="EMBL" id="MBL7627918.1"/>
    </source>
</evidence>
<feature type="transmembrane region" description="Helical" evidence="7">
    <location>
        <begin position="187"/>
        <end position="208"/>
    </location>
</feature>
<comment type="caution">
    <text evidence="9">The sequence shown here is derived from an EMBL/GenBank/DDBJ whole genome shotgun (WGS) entry which is preliminary data.</text>
</comment>
<feature type="transmembrane region" description="Helical" evidence="7">
    <location>
        <begin position="382"/>
        <end position="403"/>
    </location>
</feature>
<dbReference type="GO" id="GO:0022857">
    <property type="term" value="F:transmembrane transporter activity"/>
    <property type="evidence" value="ECO:0007669"/>
    <property type="project" value="InterPro"/>
</dbReference>
<feature type="transmembrane region" description="Helical" evidence="7">
    <location>
        <begin position="220"/>
        <end position="240"/>
    </location>
</feature>
<proteinExistence type="predicted"/>
<feature type="transmembrane region" description="Helical" evidence="7">
    <location>
        <begin position="252"/>
        <end position="269"/>
    </location>
</feature>
<dbReference type="PROSITE" id="PS50850">
    <property type="entry name" value="MFS"/>
    <property type="match status" value="1"/>
</dbReference>
<evidence type="ECO:0000259" key="8">
    <source>
        <dbReference type="PROSITE" id="PS50850"/>
    </source>
</evidence>
<dbReference type="PRINTS" id="PR01035">
    <property type="entry name" value="TCRTETA"/>
</dbReference>
<dbReference type="InterPro" id="IPR020846">
    <property type="entry name" value="MFS_dom"/>
</dbReference>
<name>A0A937R921_9ACTN</name>